<evidence type="ECO:0000259" key="2">
    <source>
        <dbReference type="Pfam" id="PF07510"/>
    </source>
</evidence>
<organism evidence="3 4">
    <name type="scientific">Methanobrevibacter gottschalkii DSM 11977</name>
    <dbReference type="NCBI Taxonomy" id="1122229"/>
    <lineage>
        <taxon>Archaea</taxon>
        <taxon>Methanobacteriati</taxon>
        <taxon>Methanobacteriota</taxon>
        <taxon>Methanomada group</taxon>
        <taxon>Methanobacteria</taxon>
        <taxon>Methanobacteriales</taxon>
        <taxon>Methanobacteriaceae</taxon>
        <taxon>Methanobrevibacter</taxon>
    </lineage>
</organism>
<dbReference type="EMBL" id="RKRG01000002">
    <property type="protein sequence ID" value="RPF51859.1"/>
    <property type="molecule type" value="Genomic_DNA"/>
</dbReference>
<evidence type="ECO:0000259" key="1">
    <source>
        <dbReference type="Pfam" id="PF03235"/>
    </source>
</evidence>
<dbReference type="Pfam" id="PF03235">
    <property type="entry name" value="GmrSD_N"/>
    <property type="match status" value="1"/>
</dbReference>
<evidence type="ECO:0000313" key="3">
    <source>
        <dbReference type="EMBL" id="RPF51859.1"/>
    </source>
</evidence>
<proteinExistence type="predicted"/>
<feature type="domain" description="GmrSD restriction endonucleases N-terminal" evidence="1">
    <location>
        <begin position="12"/>
        <end position="225"/>
    </location>
</feature>
<reference evidence="3 4" key="1">
    <citation type="submission" date="2018-11" db="EMBL/GenBank/DDBJ databases">
        <title>Genomic Encyclopedia of Type Strains, Phase IV (KMG-IV): sequencing the most valuable type-strain genomes for metagenomic binning, comparative biology and taxonomic classification.</title>
        <authorList>
            <person name="Goeker M."/>
        </authorList>
    </citation>
    <scope>NUCLEOTIDE SEQUENCE [LARGE SCALE GENOMIC DNA]</scope>
    <source>
        <strain evidence="3 4">DSM 11977</strain>
    </source>
</reference>
<dbReference type="RefSeq" id="WP_069575524.1">
    <property type="nucleotide sequence ID" value="NZ_RKRG01000002.1"/>
</dbReference>
<dbReference type="AlphaFoldDB" id="A0A3N5B444"/>
<name>A0A3N5B444_9EURY</name>
<dbReference type="PANTHER" id="PTHR35149">
    <property type="entry name" value="SLL5132 PROTEIN"/>
    <property type="match status" value="1"/>
</dbReference>
<feature type="domain" description="GmrSD restriction endonucleases C-terminal" evidence="2">
    <location>
        <begin position="411"/>
        <end position="547"/>
    </location>
</feature>
<gene>
    <name evidence="3" type="ORF">EDC42_1201</name>
</gene>
<dbReference type="InterPro" id="IPR011089">
    <property type="entry name" value="GmrSD_C"/>
</dbReference>
<dbReference type="PANTHER" id="PTHR35149:SF2">
    <property type="entry name" value="DUF262 DOMAIN-CONTAINING PROTEIN"/>
    <property type="match status" value="1"/>
</dbReference>
<dbReference type="InterPro" id="IPR004919">
    <property type="entry name" value="GmrSD_N"/>
</dbReference>
<evidence type="ECO:0000313" key="4">
    <source>
        <dbReference type="Proteomes" id="UP000271783"/>
    </source>
</evidence>
<keyword evidence="4" id="KW-1185">Reference proteome</keyword>
<dbReference type="Pfam" id="PF07510">
    <property type="entry name" value="GmrSD_C"/>
    <property type="match status" value="1"/>
</dbReference>
<accession>A0A3N5B444</accession>
<dbReference type="Proteomes" id="UP000271783">
    <property type="component" value="Unassembled WGS sequence"/>
</dbReference>
<sequence length="556" mass="65659">MDAGKLQLLYFLSQNQQLSIPIYQRKYSWSEKECSQLLEDILRVGESDEQNHFIGSIVYMNQKGHIASPINSLMIIDGQQRATTITLLISAIVEFLFKNPNDNVMSPENFISYYLLNDREKGETRYKLILTQDDKRTLIKIIDYLETSDEIPFDSNDSIRIKENFEFFKKKINTDNIEILFNGLNKLLIIFVALEHNIDNPQLIFESLNSTGLELSQVDLIRNYILMGLVPEEQEKLYNDFWHEIETLFEKNEGNFDKFIRDYLTVKTDKVPVFRNIYSDFKKYSAQIDVKELVKDIHKYAFYFNSIAFGAEENPKLKESLDSLNSLGYDVTDPFMLHLYRDYKENKLSTDDFCEIIKYTESYLLRRLICSIPTPSLNKTFAGMYVQIDNTSHLSSYKAILRSKENYQRMPSNREFVANFRQRDIYNLRSKNRDYIFDKFENWGSKEKTNIQNYTIEHIMPQNPNLSQDWKLELGEQWADIQKTYLHTIGNLTLTGYNSELSDRSFNEKRDMAGGFKDSAIRLNIYLQDLNNWNENEIKLRTNRFVEKAKTIWPYP</sequence>
<protein>
    <submittedName>
        <fullName evidence="3">Uncharacterized protein with ParB-like and HNH nuclease domain</fullName>
    </submittedName>
</protein>
<comment type="caution">
    <text evidence="3">The sequence shown here is derived from an EMBL/GenBank/DDBJ whole genome shotgun (WGS) entry which is preliminary data.</text>
</comment>